<organism evidence="5">
    <name type="scientific">uncultured Acidimicrobiales bacterium</name>
    <dbReference type="NCBI Taxonomy" id="310071"/>
    <lineage>
        <taxon>Bacteria</taxon>
        <taxon>Bacillati</taxon>
        <taxon>Actinomycetota</taxon>
        <taxon>Acidimicrobiia</taxon>
        <taxon>Acidimicrobiales</taxon>
        <taxon>environmental samples</taxon>
    </lineage>
</organism>
<dbReference type="InterPro" id="IPR013123">
    <property type="entry name" value="SpoU_subst-bd"/>
</dbReference>
<dbReference type="EMBL" id="CADCTF010000115">
    <property type="protein sequence ID" value="CAA9254613.1"/>
    <property type="molecule type" value="Genomic_DNA"/>
</dbReference>
<evidence type="ECO:0000256" key="2">
    <source>
        <dbReference type="ARBA" id="ARBA00022603"/>
    </source>
</evidence>
<dbReference type="InterPro" id="IPR051259">
    <property type="entry name" value="rRNA_Methyltransferase"/>
</dbReference>
<dbReference type="Pfam" id="PF22435">
    <property type="entry name" value="MRM3-like_sub_bind"/>
    <property type="match status" value="1"/>
</dbReference>
<reference evidence="5" key="1">
    <citation type="submission" date="2020-02" db="EMBL/GenBank/DDBJ databases">
        <authorList>
            <person name="Meier V. D."/>
        </authorList>
    </citation>
    <scope>NUCLEOTIDE SEQUENCE</scope>
    <source>
        <strain evidence="5">AVDCRST_MAG50</strain>
    </source>
</reference>
<sequence>MPTPPPERRLALRHHHVQRLRRLLGRRSARSSERSFVVEGAKVLGEALDAGVAVESLYLAPGAADPVIERAYAAGVRVHHLEAGVIERVADTVTPQPILAVVPYVDRPLAALRDASFLVVCVDLRDPGNAGTVLRSAEAAGAGGVVCCGGSVDPYNPKTVRASAGSVFHVPVVVGGYPVEVLEEMSTWGLRRLGATARGGTVYTASDLVAPVALVLGNEASGLPPEVGPYLDDELTIPMVGRTESLNVGMATAILTFEVARQRRLAQAA</sequence>
<evidence type="ECO:0000313" key="5">
    <source>
        <dbReference type="EMBL" id="CAA9254613.1"/>
    </source>
</evidence>
<dbReference type="Gene3D" id="3.40.1280.10">
    <property type="match status" value="1"/>
</dbReference>
<evidence type="ECO:0000256" key="1">
    <source>
        <dbReference type="ARBA" id="ARBA00007228"/>
    </source>
</evidence>
<evidence type="ECO:0000259" key="4">
    <source>
        <dbReference type="SMART" id="SM00967"/>
    </source>
</evidence>
<dbReference type="AlphaFoldDB" id="A0A6J4IMV0"/>
<feature type="domain" description="RNA 2-O ribose methyltransferase substrate binding" evidence="4">
    <location>
        <begin position="37"/>
        <end position="108"/>
    </location>
</feature>
<dbReference type="SMART" id="SM00967">
    <property type="entry name" value="SpoU_sub_bind"/>
    <property type="match status" value="1"/>
</dbReference>
<name>A0A6J4IMV0_9ACTN</name>
<dbReference type="GO" id="GO:0006396">
    <property type="term" value="P:RNA processing"/>
    <property type="evidence" value="ECO:0007669"/>
    <property type="project" value="InterPro"/>
</dbReference>
<evidence type="ECO:0000256" key="3">
    <source>
        <dbReference type="ARBA" id="ARBA00022679"/>
    </source>
</evidence>
<protein>
    <recommendedName>
        <fullName evidence="4">RNA 2-O ribose methyltransferase substrate binding domain-containing protein</fullName>
    </recommendedName>
</protein>
<accession>A0A6J4IMV0</accession>
<dbReference type="SUPFAM" id="SSF75217">
    <property type="entry name" value="alpha/beta knot"/>
    <property type="match status" value="1"/>
</dbReference>
<dbReference type="Pfam" id="PF00588">
    <property type="entry name" value="SpoU_methylase"/>
    <property type="match status" value="1"/>
</dbReference>
<comment type="similarity">
    <text evidence="1">Belongs to the class IV-like SAM-binding methyltransferase superfamily. RNA methyltransferase TrmH family.</text>
</comment>
<dbReference type="InterPro" id="IPR029064">
    <property type="entry name" value="Ribosomal_eL30-like_sf"/>
</dbReference>
<proteinExistence type="inferred from homology"/>
<keyword evidence="3" id="KW-0808">Transferase</keyword>
<gene>
    <name evidence="5" type="ORF">AVDCRST_MAG50-2361</name>
</gene>
<dbReference type="GO" id="GO:0032259">
    <property type="term" value="P:methylation"/>
    <property type="evidence" value="ECO:0007669"/>
    <property type="project" value="UniProtKB-KW"/>
</dbReference>
<dbReference type="GO" id="GO:0008173">
    <property type="term" value="F:RNA methyltransferase activity"/>
    <property type="evidence" value="ECO:0007669"/>
    <property type="project" value="InterPro"/>
</dbReference>
<dbReference type="PANTHER" id="PTHR43191:SF2">
    <property type="entry name" value="RRNA METHYLTRANSFERASE 3, MITOCHONDRIAL"/>
    <property type="match status" value="1"/>
</dbReference>
<keyword evidence="2" id="KW-0489">Methyltransferase</keyword>
<dbReference type="CDD" id="cd18095">
    <property type="entry name" value="SpoU-like_rRNA-MTase"/>
    <property type="match status" value="1"/>
</dbReference>
<dbReference type="InterPro" id="IPR053888">
    <property type="entry name" value="MRM3-like_sub_bind"/>
</dbReference>
<dbReference type="InterPro" id="IPR029028">
    <property type="entry name" value="Alpha/beta_knot_MTases"/>
</dbReference>
<dbReference type="GO" id="GO:0003723">
    <property type="term" value="F:RNA binding"/>
    <property type="evidence" value="ECO:0007669"/>
    <property type="project" value="InterPro"/>
</dbReference>
<dbReference type="InterPro" id="IPR029026">
    <property type="entry name" value="tRNA_m1G_MTases_N"/>
</dbReference>
<dbReference type="Gene3D" id="3.30.1330.30">
    <property type="match status" value="1"/>
</dbReference>
<dbReference type="InterPro" id="IPR001537">
    <property type="entry name" value="SpoU_MeTrfase"/>
</dbReference>
<dbReference type="SUPFAM" id="SSF55315">
    <property type="entry name" value="L30e-like"/>
    <property type="match status" value="1"/>
</dbReference>
<dbReference type="GO" id="GO:0005737">
    <property type="term" value="C:cytoplasm"/>
    <property type="evidence" value="ECO:0007669"/>
    <property type="project" value="UniProtKB-ARBA"/>
</dbReference>
<dbReference type="PANTHER" id="PTHR43191">
    <property type="entry name" value="RRNA METHYLTRANSFERASE 3"/>
    <property type="match status" value="1"/>
</dbReference>